<dbReference type="InterPro" id="IPR007863">
    <property type="entry name" value="Peptidase_M16_C"/>
</dbReference>
<protein>
    <submittedName>
        <fullName evidence="3">Insulinase family protein</fullName>
    </submittedName>
</protein>
<evidence type="ECO:0000259" key="2">
    <source>
        <dbReference type="Pfam" id="PF05193"/>
    </source>
</evidence>
<dbReference type="PANTHER" id="PTHR11851">
    <property type="entry name" value="METALLOPROTEASE"/>
    <property type="match status" value="1"/>
</dbReference>
<feature type="domain" description="Peptidase M16 C-terminal" evidence="2">
    <location>
        <begin position="183"/>
        <end position="361"/>
    </location>
</feature>
<proteinExistence type="predicted"/>
<dbReference type="Pfam" id="PF00675">
    <property type="entry name" value="Peptidase_M16"/>
    <property type="match status" value="1"/>
</dbReference>
<comment type="caution">
    <text evidence="3">The sequence shown here is derived from an EMBL/GenBank/DDBJ whole genome shotgun (WGS) entry which is preliminary data.</text>
</comment>
<evidence type="ECO:0000313" key="3">
    <source>
        <dbReference type="EMBL" id="MBC8558848.1"/>
    </source>
</evidence>
<keyword evidence="4" id="KW-1185">Reference proteome</keyword>
<feature type="domain" description="Peptidase M16 N-terminal" evidence="1">
    <location>
        <begin position="65"/>
        <end position="177"/>
    </location>
</feature>
<dbReference type="PANTHER" id="PTHR11851:SF134">
    <property type="entry name" value="ZINC-DEPENDENT PROTEASE"/>
    <property type="match status" value="1"/>
</dbReference>
<dbReference type="Proteomes" id="UP000610760">
    <property type="component" value="Unassembled WGS sequence"/>
</dbReference>
<dbReference type="Gene3D" id="3.30.830.10">
    <property type="entry name" value="Metalloenzyme, LuxS/M16 peptidase-like"/>
    <property type="match status" value="2"/>
</dbReference>
<dbReference type="GO" id="GO:0046872">
    <property type="term" value="F:metal ion binding"/>
    <property type="evidence" value="ECO:0007669"/>
    <property type="project" value="InterPro"/>
</dbReference>
<dbReference type="NCBIfam" id="NF047421">
    <property type="entry name" value="YfmH_fam"/>
    <property type="match status" value="1"/>
</dbReference>
<evidence type="ECO:0000313" key="4">
    <source>
        <dbReference type="Proteomes" id="UP000610760"/>
    </source>
</evidence>
<dbReference type="Pfam" id="PF05193">
    <property type="entry name" value="Peptidase_M16_C"/>
    <property type="match status" value="1"/>
</dbReference>
<dbReference type="InterPro" id="IPR011249">
    <property type="entry name" value="Metalloenz_LuxS/M16"/>
</dbReference>
<dbReference type="RefSeq" id="WP_249293746.1">
    <property type="nucleotide sequence ID" value="NZ_JACRSV010000001.1"/>
</dbReference>
<evidence type="ECO:0000259" key="1">
    <source>
        <dbReference type="Pfam" id="PF00675"/>
    </source>
</evidence>
<dbReference type="EMBL" id="JACRSV010000001">
    <property type="protein sequence ID" value="MBC8558848.1"/>
    <property type="molecule type" value="Genomic_DNA"/>
</dbReference>
<organism evidence="3 4">
    <name type="scientific">Fumia xinanensis</name>
    <dbReference type="NCBI Taxonomy" id="2763659"/>
    <lineage>
        <taxon>Bacteria</taxon>
        <taxon>Bacillati</taxon>
        <taxon>Bacillota</taxon>
        <taxon>Clostridia</taxon>
        <taxon>Eubacteriales</taxon>
        <taxon>Oscillospiraceae</taxon>
        <taxon>Fumia</taxon>
    </lineage>
</organism>
<sequence>MKKTVVQSPRIHEQYIRMEHESGLTILLYPMKGFSTAYALFGTKYGSVDNCFKTGDDADFVTVPDGIAHFLEHKLFESEDGDAFTLFAKTGAEANAFTSFDKTCYLFSCADNFEESLKALVTFVQAPYFTQQTVEKEQGIIGQEIRMYEDLPSWRVMFNLLEGLYVNNAVKVDIAGTVESIAKIDADLLYRCYHTFYNLSNMVIAVAGNFDPETAENIIVDGLKESKPVSIERKGYDEPREANKKEVVQNLDVAIPLFYFGYKVEPADGAMDGLKQQIELEILLDVLAGPTSDFYNEMYREGLLNANFGTEVFGGRGFLATMLGGESKDPRAVLAAFNKMIAEKKQSGLSEEDFLSCRNALYGKALKGINDAENTATAMLSYEMMDVGLFDMMEVIADTAFSDVEKRFASDFDEVCQSLSIVYPNQK</sequence>
<reference evidence="3" key="1">
    <citation type="submission" date="2020-08" db="EMBL/GenBank/DDBJ databases">
        <title>Genome public.</title>
        <authorList>
            <person name="Liu C."/>
            <person name="Sun Q."/>
        </authorList>
    </citation>
    <scope>NUCLEOTIDE SEQUENCE</scope>
    <source>
        <strain evidence="3">NSJ-33</strain>
    </source>
</reference>
<gene>
    <name evidence="3" type="ORF">H8710_02065</name>
</gene>
<accession>A0A926E333</accession>
<dbReference type="AlphaFoldDB" id="A0A926E333"/>
<dbReference type="SUPFAM" id="SSF63411">
    <property type="entry name" value="LuxS/MPP-like metallohydrolase"/>
    <property type="match status" value="2"/>
</dbReference>
<dbReference type="InterPro" id="IPR050361">
    <property type="entry name" value="MPP/UQCRC_Complex"/>
</dbReference>
<dbReference type="InterPro" id="IPR011765">
    <property type="entry name" value="Pept_M16_N"/>
</dbReference>
<name>A0A926E333_9FIRM</name>